<name>A0A3S4K590_SALER</name>
<organism evidence="3 4">
    <name type="scientific">Salmonella enterica subsp. arizonae</name>
    <dbReference type="NCBI Taxonomy" id="59203"/>
    <lineage>
        <taxon>Bacteria</taxon>
        <taxon>Pseudomonadati</taxon>
        <taxon>Pseudomonadota</taxon>
        <taxon>Gammaproteobacteria</taxon>
        <taxon>Enterobacterales</taxon>
        <taxon>Enterobacteriaceae</taxon>
        <taxon>Salmonella</taxon>
    </lineage>
</organism>
<accession>A0A3S4K590</accession>
<evidence type="ECO:0000256" key="1">
    <source>
        <dbReference type="SAM" id="Coils"/>
    </source>
</evidence>
<feature type="region of interest" description="Disordered" evidence="2">
    <location>
        <begin position="188"/>
        <end position="207"/>
    </location>
</feature>
<proteinExistence type="predicted"/>
<protein>
    <submittedName>
        <fullName evidence="3">Large repetitive protein</fullName>
    </submittedName>
</protein>
<dbReference type="EMBL" id="LR134156">
    <property type="protein sequence ID" value="VEA79387.1"/>
    <property type="molecule type" value="Genomic_DNA"/>
</dbReference>
<dbReference type="Proteomes" id="UP000275676">
    <property type="component" value="Chromosome"/>
</dbReference>
<dbReference type="AlphaFoldDB" id="A0A3S4K590"/>
<reference evidence="3 4" key="1">
    <citation type="submission" date="2018-12" db="EMBL/GenBank/DDBJ databases">
        <authorList>
            <consortium name="Pathogen Informatics"/>
        </authorList>
    </citation>
    <scope>NUCLEOTIDE SEQUENCE [LARGE SCALE GENOMIC DNA]</scope>
    <source>
        <strain evidence="3 4">NCTC10047</strain>
    </source>
</reference>
<keyword evidence="1" id="KW-0175">Coiled coil</keyword>
<evidence type="ECO:0000313" key="4">
    <source>
        <dbReference type="Proteomes" id="UP000275676"/>
    </source>
</evidence>
<sequence>MTMKENTSSTDNTNLKPETISDIKSYKVSGFDLIVTTSNGNTTTLKDGLTNLVLGNVELRDTTGKTINQDHIISSIKTYQLGLDTVYLADKLVSDESTPETTKDESEQQVKDTFADINKALEESLQQKIKEYEELLKQQTTDLKENIQLEKNEQLSQKKEIIDKKAKQELSKNLKPAEEEVVNNAPHHPLHRQSHRRHQVLHQASRQKRPWSHYLRQRFLFLLPVNWMRRPIPAKQETVLPILLHQPLPAMLRQARRQAL</sequence>
<gene>
    <name evidence="3" type="ORF">NCTC10047_05379</name>
</gene>
<evidence type="ECO:0000256" key="2">
    <source>
        <dbReference type="SAM" id="MobiDB-lite"/>
    </source>
</evidence>
<feature type="coiled-coil region" evidence="1">
    <location>
        <begin position="103"/>
        <end position="153"/>
    </location>
</feature>
<evidence type="ECO:0000313" key="3">
    <source>
        <dbReference type="EMBL" id="VEA79387.1"/>
    </source>
</evidence>